<gene>
    <name evidence="2" type="ORF">B296_00043379</name>
</gene>
<proteinExistence type="predicted"/>
<dbReference type="EMBL" id="AMZH03019639">
    <property type="protein sequence ID" value="RRT40105.1"/>
    <property type="molecule type" value="Genomic_DNA"/>
</dbReference>
<protein>
    <submittedName>
        <fullName evidence="2">Uncharacterized protein</fullName>
    </submittedName>
</protein>
<feature type="compositionally biased region" description="Low complexity" evidence="1">
    <location>
        <begin position="56"/>
        <end position="72"/>
    </location>
</feature>
<reference evidence="2 3" key="1">
    <citation type="journal article" date="2014" name="Agronomy (Basel)">
        <title>A Draft Genome Sequence for Ensete ventricosum, the Drought-Tolerant Tree Against Hunger.</title>
        <authorList>
            <person name="Harrison J."/>
            <person name="Moore K.A."/>
            <person name="Paszkiewicz K."/>
            <person name="Jones T."/>
            <person name="Grant M."/>
            <person name="Ambacheew D."/>
            <person name="Muzemil S."/>
            <person name="Studholme D.J."/>
        </authorList>
    </citation>
    <scope>NUCLEOTIDE SEQUENCE [LARGE SCALE GENOMIC DNA]</scope>
</reference>
<feature type="region of interest" description="Disordered" evidence="1">
    <location>
        <begin position="1"/>
        <end position="75"/>
    </location>
</feature>
<dbReference type="Proteomes" id="UP000287651">
    <property type="component" value="Unassembled WGS sequence"/>
</dbReference>
<name>A0A426XKY5_ENSVE</name>
<evidence type="ECO:0000313" key="3">
    <source>
        <dbReference type="Proteomes" id="UP000287651"/>
    </source>
</evidence>
<evidence type="ECO:0000256" key="1">
    <source>
        <dbReference type="SAM" id="MobiDB-lite"/>
    </source>
</evidence>
<accession>A0A426XKY5</accession>
<evidence type="ECO:0000313" key="2">
    <source>
        <dbReference type="EMBL" id="RRT40105.1"/>
    </source>
</evidence>
<sequence>MTPSRRRRSEPRNEQEPLAAAGAEEEDEEYVTEGARESWPRTQLPHPSLRGPPPSSGASPSGPSMSGARASPTGRKLADLAISGASGTCASACCWCPPPMCPFLRRGRSSSAADGDWLLGAGLLALDRAGDSPRTTPSSAEKNPCFFSMGSMPQTPSPSQTCPLPIACTNSVKQAARWRDRNVNYIPSRTRAVTTATPLHSTPLRALRRRAI</sequence>
<dbReference type="AlphaFoldDB" id="A0A426XKY5"/>
<comment type="caution">
    <text evidence="2">The sequence shown here is derived from an EMBL/GenBank/DDBJ whole genome shotgun (WGS) entry which is preliminary data.</text>
</comment>
<organism evidence="2 3">
    <name type="scientific">Ensete ventricosum</name>
    <name type="common">Abyssinian banana</name>
    <name type="synonym">Musa ensete</name>
    <dbReference type="NCBI Taxonomy" id="4639"/>
    <lineage>
        <taxon>Eukaryota</taxon>
        <taxon>Viridiplantae</taxon>
        <taxon>Streptophyta</taxon>
        <taxon>Embryophyta</taxon>
        <taxon>Tracheophyta</taxon>
        <taxon>Spermatophyta</taxon>
        <taxon>Magnoliopsida</taxon>
        <taxon>Liliopsida</taxon>
        <taxon>Zingiberales</taxon>
        <taxon>Musaceae</taxon>
        <taxon>Ensete</taxon>
    </lineage>
</organism>